<dbReference type="Proteomes" id="UP000056453">
    <property type="component" value="Unassembled WGS sequence"/>
</dbReference>
<evidence type="ECO:0000256" key="1">
    <source>
        <dbReference type="SAM" id="SignalP"/>
    </source>
</evidence>
<organism evidence="2 3">
    <name type="scientific">Burkholderia ubonensis</name>
    <dbReference type="NCBI Taxonomy" id="101571"/>
    <lineage>
        <taxon>Bacteria</taxon>
        <taxon>Pseudomonadati</taxon>
        <taxon>Pseudomonadota</taxon>
        <taxon>Betaproteobacteria</taxon>
        <taxon>Burkholderiales</taxon>
        <taxon>Burkholderiaceae</taxon>
        <taxon>Burkholderia</taxon>
        <taxon>Burkholderia cepacia complex</taxon>
    </lineage>
</organism>
<feature type="chain" id="PRO_5043688671" evidence="1">
    <location>
        <begin position="25"/>
        <end position="115"/>
    </location>
</feature>
<comment type="caution">
    <text evidence="2">The sequence shown here is derived from an EMBL/GenBank/DDBJ whole genome shotgun (WGS) entry which is preliminary data.</text>
</comment>
<protein>
    <submittedName>
        <fullName evidence="2">Uncharacterized protein</fullName>
    </submittedName>
</protein>
<sequence length="115" mass="12632">MKKRLFAQAALAVALAVGASSVFAVPQQPIDDSVSQGTGIVRPSQAVGAIKADMGFTYFKDVGGIAVCAEQKWSADCKKYVSPEEFIKGRFPKREYVGFQIFVLKDGPQLYLYYR</sequence>
<dbReference type="EMBL" id="LPBJ01000047">
    <property type="protein sequence ID" value="KVP98300.1"/>
    <property type="molecule type" value="Genomic_DNA"/>
</dbReference>
<name>A0AAW3MXL5_9BURK</name>
<keyword evidence="1" id="KW-0732">Signal</keyword>
<dbReference type="RefSeq" id="WP_059925499.1">
    <property type="nucleotide sequence ID" value="NZ_LPBG01000047.1"/>
</dbReference>
<dbReference type="AlphaFoldDB" id="A0AAW3MXL5"/>
<evidence type="ECO:0000313" key="3">
    <source>
        <dbReference type="Proteomes" id="UP000056453"/>
    </source>
</evidence>
<proteinExistence type="predicted"/>
<gene>
    <name evidence="2" type="ORF">WJ96_07200</name>
</gene>
<accession>A0AAW3MXL5</accession>
<evidence type="ECO:0000313" key="2">
    <source>
        <dbReference type="EMBL" id="KVP98300.1"/>
    </source>
</evidence>
<reference evidence="2 3" key="1">
    <citation type="submission" date="2015-11" db="EMBL/GenBank/DDBJ databases">
        <title>Expanding the genomic diversity of Burkholderia species for the development of highly accurate diagnostics.</title>
        <authorList>
            <person name="Sahl J."/>
            <person name="Keim P."/>
            <person name="Wagner D."/>
        </authorList>
    </citation>
    <scope>NUCLEOTIDE SEQUENCE [LARGE SCALE GENOMIC DNA]</scope>
    <source>
        <strain evidence="2 3">MSMB1808WGS</strain>
    </source>
</reference>
<keyword evidence="3" id="KW-1185">Reference proteome</keyword>
<feature type="signal peptide" evidence="1">
    <location>
        <begin position="1"/>
        <end position="24"/>
    </location>
</feature>